<dbReference type="EMBL" id="KB932206">
    <property type="protein sequence ID" value="KCV69299.1"/>
    <property type="molecule type" value="Genomic_DNA"/>
</dbReference>
<keyword evidence="3 6" id="KW-1133">Transmembrane helix</keyword>
<feature type="compositionally biased region" description="Polar residues" evidence="5">
    <location>
        <begin position="430"/>
        <end position="443"/>
    </location>
</feature>
<evidence type="ECO:0000313" key="8">
    <source>
        <dbReference type="EMBL" id="KCV69299.1"/>
    </source>
</evidence>
<dbReference type="GeneID" id="20528458"/>
<dbReference type="AlphaFoldDB" id="A0A058Z4T5"/>
<gene>
    <name evidence="8" type="ORF">H696_03733</name>
</gene>
<keyword evidence="2 6" id="KW-0812">Transmembrane</keyword>
<proteinExistence type="predicted"/>
<feature type="transmembrane region" description="Helical" evidence="6">
    <location>
        <begin position="270"/>
        <end position="291"/>
    </location>
</feature>
<organism evidence="8">
    <name type="scientific">Fonticula alba</name>
    <name type="common">Slime mold</name>
    <dbReference type="NCBI Taxonomy" id="691883"/>
    <lineage>
        <taxon>Eukaryota</taxon>
        <taxon>Rotosphaerida</taxon>
        <taxon>Fonticulaceae</taxon>
        <taxon>Fonticula</taxon>
    </lineage>
</organism>
<keyword evidence="9" id="KW-1185">Reference proteome</keyword>
<comment type="subcellular location">
    <subcellularLocation>
        <location evidence="1">Membrane</location>
        <topology evidence="1">Multi-pass membrane protein</topology>
    </subcellularLocation>
</comment>
<feature type="domain" description="G-protein coupled receptors family 3 profile" evidence="7">
    <location>
        <begin position="116"/>
        <end position="342"/>
    </location>
</feature>
<reference evidence="8" key="1">
    <citation type="submission" date="2013-04" db="EMBL/GenBank/DDBJ databases">
        <title>The Genome Sequence of Fonticula alba ATCC 38817.</title>
        <authorList>
            <consortium name="The Broad Institute Genomics Platform"/>
            <person name="Russ C."/>
            <person name="Cuomo C."/>
            <person name="Burger G."/>
            <person name="Gray M.W."/>
            <person name="Holland P.W.H."/>
            <person name="King N."/>
            <person name="Lang F.B.F."/>
            <person name="Roger A.J."/>
            <person name="Ruiz-Trillo I."/>
            <person name="Brown M."/>
            <person name="Walker B."/>
            <person name="Young S."/>
            <person name="Zeng Q."/>
            <person name="Gargeya S."/>
            <person name="Fitzgerald M."/>
            <person name="Haas B."/>
            <person name="Abouelleil A."/>
            <person name="Allen A.W."/>
            <person name="Alvarado L."/>
            <person name="Arachchi H.M."/>
            <person name="Berlin A.M."/>
            <person name="Chapman S.B."/>
            <person name="Gainer-Dewar J."/>
            <person name="Goldberg J."/>
            <person name="Griggs A."/>
            <person name="Gujja S."/>
            <person name="Hansen M."/>
            <person name="Howarth C."/>
            <person name="Imamovic A."/>
            <person name="Ireland A."/>
            <person name="Larimer J."/>
            <person name="McCowan C."/>
            <person name="Murphy C."/>
            <person name="Pearson M."/>
            <person name="Poon T.W."/>
            <person name="Priest M."/>
            <person name="Roberts A."/>
            <person name="Saif S."/>
            <person name="Shea T."/>
            <person name="Sisk P."/>
            <person name="Sykes S."/>
            <person name="Wortman J."/>
            <person name="Nusbaum C."/>
            <person name="Birren B."/>
        </authorList>
    </citation>
    <scope>NUCLEOTIDE SEQUENCE [LARGE SCALE GENOMIC DNA]</scope>
    <source>
        <strain evidence="8">ATCC 38817</strain>
    </source>
</reference>
<evidence type="ECO:0000256" key="5">
    <source>
        <dbReference type="SAM" id="MobiDB-lite"/>
    </source>
</evidence>
<feature type="compositionally biased region" description="Low complexity" evidence="5">
    <location>
        <begin position="533"/>
        <end position="545"/>
    </location>
</feature>
<feature type="transmembrane region" description="Helical" evidence="6">
    <location>
        <begin position="227"/>
        <end position="250"/>
    </location>
</feature>
<feature type="region of interest" description="Disordered" evidence="5">
    <location>
        <begin position="401"/>
        <end position="486"/>
    </location>
</feature>
<evidence type="ECO:0000256" key="3">
    <source>
        <dbReference type="ARBA" id="ARBA00022989"/>
    </source>
</evidence>
<accession>A0A058Z4T5</accession>
<feature type="transmembrane region" description="Helical" evidence="6">
    <location>
        <begin position="303"/>
        <end position="326"/>
    </location>
</feature>
<dbReference type="GO" id="GO:0004930">
    <property type="term" value="F:G protein-coupled receptor activity"/>
    <property type="evidence" value="ECO:0007669"/>
    <property type="project" value="InterPro"/>
</dbReference>
<dbReference type="Proteomes" id="UP000030693">
    <property type="component" value="Unassembled WGS sequence"/>
</dbReference>
<evidence type="ECO:0000256" key="6">
    <source>
        <dbReference type="SAM" id="Phobius"/>
    </source>
</evidence>
<evidence type="ECO:0000259" key="7">
    <source>
        <dbReference type="Pfam" id="PF00003"/>
    </source>
</evidence>
<dbReference type="InterPro" id="IPR017978">
    <property type="entry name" value="GPCR_3_C"/>
</dbReference>
<sequence length="618" mass="65913">MGSSHVASSSAGVPRRCLRAVDYNPPYFLPHVARLLPPTLLPVLPSTRFNLPLPSPPPLLQHTMALQHPLAGLLSRAAAAATVTAVAASVGQSGSGSGPKDYSPPGFDPMEAVNFHPLEIAVTCFVTLIVLLVGAVVFYVWWHRNWTPFKAKQINLIIAMYIGTLLFSYGSLFANRVLPIPPDFGGCVYVIYWMQLYFGMFLMLGAFMVRIWRLYLIFLRRKSISMFTLYLPFGLVMLAGFITGVIISALHLMDPVNFGGINLCYINDLAFYPLFGVILVVLVALAVISFRTRKISHRYFGEYKTLVIQMGLVFLVFFAGLIFVIFGAQYHLWGRVVLAILSPSLMMLTNLVQYANVVYHHMTGRDAYLEKFHTSLRPTAASSSGAGTSFSTSNTSLVPTAPLAGGTVESQSSSALAPAEDTPATERLPRQSTSSLMDTTASGSDLFLTHSSSGTSGGSPDVGPADKEDCHGGHRPSGPSDGDVAMVKDTATAGPAAPVPGGHRPLSILPTRIADDTEADEGFEMGPIGGAGASTTSPSASSNTSRRTDDPEADMFLAEIPRSPLPPQPQGGYVSQPEGLSTFSLAEGAWQPLPAPPSSSGSSLPLPSADSPLSPPHE</sequence>
<protein>
    <recommendedName>
        <fullName evidence="7">G-protein coupled receptors family 3 profile domain-containing protein</fullName>
    </recommendedName>
</protein>
<feature type="region of interest" description="Disordered" evidence="5">
    <location>
        <begin position="520"/>
        <end position="618"/>
    </location>
</feature>
<dbReference type="eggNOG" id="ENOG502SU48">
    <property type="taxonomic scope" value="Eukaryota"/>
</dbReference>
<evidence type="ECO:0000313" key="9">
    <source>
        <dbReference type="Proteomes" id="UP000030693"/>
    </source>
</evidence>
<evidence type="ECO:0000256" key="4">
    <source>
        <dbReference type="ARBA" id="ARBA00023136"/>
    </source>
</evidence>
<feature type="compositionally biased region" description="Low complexity" evidence="5">
    <location>
        <begin position="598"/>
        <end position="612"/>
    </location>
</feature>
<evidence type="ECO:0000256" key="1">
    <source>
        <dbReference type="ARBA" id="ARBA00004141"/>
    </source>
</evidence>
<feature type="transmembrane region" description="Helical" evidence="6">
    <location>
        <begin position="120"/>
        <end position="142"/>
    </location>
</feature>
<evidence type="ECO:0000256" key="2">
    <source>
        <dbReference type="ARBA" id="ARBA00022692"/>
    </source>
</evidence>
<dbReference type="Pfam" id="PF00003">
    <property type="entry name" value="7tm_3"/>
    <property type="match status" value="1"/>
</dbReference>
<name>A0A058Z4T5_FONAL</name>
<feature type="transmembrane region" description="Helical" evidence="6">
    <location>
        <begin position="194"/>
        <end position="215"/>
    </location>
</feature>
<dbReference type="GO" id="GO:0016020">
    <property type="term" value="C:membrane"/>
    <property type="evidence" value="ECO:0007669"/>
    <property type="project" value="UniProtKB-SubCell"/>
</dbReference>
<keyword evidence="4 6" id="KW-0472">Membrane</keyword>
<dbReference type="RefSeq" id="XP_009495864.1">
    <property type="nucleotide sequence ID" value="XM_009497589.1"/>
</dbReference>
<feature type="transmembrane region" description="Helical" evidence="6">
    <location>
        <begin position="154"/>
        <end position="174"/>
    </location>
</feature>
<dbReference type="OrthoDB" id="5540267at2759"/>